<evidence type="ECO:0000256" key="8">
    <source>
        <dbReference type="RuleBase" id="RU364060"/>
    </source>
</evidence>
<evidence type="ECO:0000313" key="11">
    <source>
        <dbReference type="Proteomes" id="UP000193986"/>
    </source>
</evidence>
<keyword evidence="7 8" id="KW-0539">Nucleus</keyword>
<comment type="similarity">
    <text evidence="2 8">Belongs to the Mediator complex subunit 7 family.</text>
</comment>
<protein>
    <recommendedName>
        <fullName evidence="3 8">Mediator of RNA polymerase II transcription subunit 7</fullName>
    </recommendedName>
</protein>
<feature type="region of interest" description="Disordered" evidence="9">
    <location>
        <begin position="35"/>
        <end position="67"/>
    </location>
</feature>
<evidence type="ECO:0000256" key="1">
    <source>
        <dbReference type="ARBA" id="ARBA00004123"/>
    </source>
</evidence>
<evidence type="ECO:0000256" key="6">
    <source>
        <dbReference type="ARBA" id="ARBA00023163"/>
    </source>
</evidence>
<dbReference type="InterPro" id="IPR044888">
    <property type="entry name" value="Mediatior_Med7_sf"/>
</dbReference>
<dbReference type="GO" id="GO:0016592">
    <property type="term" value="C:mediator complex"/>
    <property type="evidence" value="ECO:0007669"/>
    <property type="project" value="InterPro"/>
</dbReference>
<dbReference type="Gene3D" id="6.10.140.1520">
    <property type="match status" value="1"/>
</dbReference>
<dbReference type="GO" id="GO:0070847">
    <property type="term" value="C:core mediator complex"/>
    <property type="evidence" value="ECO:0007669"/>
    <property type="project" value="TreeGrafter"/>
</dbReference>
<dbReference type="InParanoid" id="A0A1Y2B5J6"/>
<dbReference type="PANTHER" id="PTHR21428">
    <property type="entry name" value="MEDIATOR OF RNA POLYMERASE II TRANSCRIPTION SUBUNIT 7"/>
    <property type="match status" value="1"/>
</dbReference>
<comment type="caution">
    <text evidence="10">The sequence shown here is derived from an EMBL/GenBank/DDBJ whole genome shotgun (WGS) entry which is preliminary data.</text>
</comment>
<dbReference type="Pfam" id="PF05983">
    <property type="entry name" value="Med7"/>
    <property type="match status" value="1"/>
</dbReference>
<dbReference type="PANTHER" id="PTHR21428:SF11">
    <property type="entry name" value="MEDIATOR OF RNA POLYMERASE II TRANSCRIPTION SUBUNIT 7"/>
    <property type="match status" value="1"/>
</dbReference>
<organism evidence="10 11">
    <name type="scientific">Naematelia encephala</name>
    <dbReference type="NCBI Taxonomy" id="71784"/>
    <lineage>
        <taxon>Eukaryota</taxon>
        <taxon>Fungi</taxon>
        <taxon>Dikarya</taxon>
        <taxon>Basidiomycota</taxon>
        <taxon>Agaricomycotina</taxon>
        <taxon>Tremellomycetes</taxon>
        <taxon>Tremellales</taxon>
        <taxon>Naemateliaceae</taxon>
        <taxon>Naematelia</taxon>
    </lineage>
</organism>
<dbReference type="GO" id="GO:0006357">
    <property type="term" value="P:regulation of transcription by RNA polymerase II"/>
    <property type="evidence" value="ECO:0007669"/>
    <property type="project" value="InterPro"/>
</dbReference>
<dbReference type="SUPFAM" id="SSF140718">
    <property type="entry name" value="Mediator hinge subcomplex-like"/>
    <property type="match status" value="1"/>
</dbReference>
<dbReference type="Gene3D" id="6.10.140.200">
    <property type="match status" value="1"/>
</dbReference>
<evidence type="ECO:0000256" key="5">
    <source>
        <dbReference type="ARBA" id="ARBA00023159"/>
    </source>
</evidence>
<keyword evidence="4 8" id="KW-0805">Transcription regulation</keyword>
<keyword evidence="6 8" id="KW-0804">Transcription</keyword>
<feature type="compositionally biased region" description="Acidic residues" evidence="9">
    <location>
        <begin position="49"/>
        <end position="59"/>
    </location>
</feature>
<evidence type="ECO:0000256" key="7">
    <source>
        <dbReference type="ARBA" id="ARBA00023242"/>
    </source>
</evidence>
<keyword evidence="5 8" id="KW-0010">Activator</keyword>
<feature type="region of interest" description="Disordered" evidence="9">
    <location>
        <begin position="1"/>
        <end position="22"/>
    </location>
</feature>
<gene>
    <name evidence="10" type="ORF">BCR39DRAFT_532570</name>
</gene>
<dbReference type="EMBL" id="MCFC01000026">
    <property type="protein sequence ID" value="ORY29375.1"/>
    <property type="molecule type" value="Genomic_DNA"/>
</dbReference>
<name>A0A1Y2B5J6_9TREE</name>
<dbReference type="AlphaFoldDB" id="A0A1Y2B5J6"/>
<evidence type="ECO:0000313" key="10">
    <source>
        <dbReference type="EMBL" id="ORY29375.1"/>
    </source>
</evidence>
<evidence type="ECO:0000256" key="2">
    <source>
        <dbReference type="ARBA" id="ARBA00009994"/>
    </source>
</evidence>
<proteinExistence type="inferred from homology"/>
<comment type="subunit">
    <text evidence="8">Component of the Mediator complex.</text>
</comment>
<dbReference type="InterPro" id="IPR009244">
    <property type="entry name" value="Mediatior_Med7"/>
</dbReference>
<comment type="subcellular location">
    <subcellularLocation>
        <location evidence="1 8">Nucleus</location>
    </subcellularLocation>
</comment>
<dbReference type="STRING" id="71784.A0A1Y2B5J6"/>
<dbReference type="OrthoDB" id="10253553at2759"/>
<dbReference type="Proteomes" id="UP000193986">
    <property type="component" value="Unassembled WGS sequence"/>
</dbReference>
<reference evidence="10 11" key="1">
    <citation type="submission" date="2016-07" db="EMBL/GenBank/DDBJ databases">
        <title>Pervasive Adenine N6-methylation of Active Genes in Fungi.</title>
        <authorList>
            <consortium name="DOE Joint Genome Institute"/>
            <person name="Mondo S.J."/>
            <person name="Dannebaum R.O."/>
            <person name="Kuo R.C."/>
            <person name="Labutti K."/>
            <person name="Haridas S."/>
            <person name="Kuo A."/>
            <person name="Salamov A."/>
            <person name="Ahrendt S.R."/>
            <person name="Lipzen A."/>
            <person name="Sullivan W."/>
            <person name="Andreopoulos W.B."/>
            <person name="Clum A."/>
            <person name="Lindquist E."/>
            <person name="Daum C."/>
            <person name="Ramamoorthy G.K."/>
            <person name="Gryganskyi A."/>
            <person name="Culley D."/>
            <person name="Magnuson J.K."/>
            <person name="James T.Y."/>
            <person name="O'Malley M.A."/>
            <person name="Stajich J.E."/>
            <person name="Spatafora J.W."/>
            <person name="Visel A."/>
            <person name="Grigoriev I.V."/>
        </authorList>
    </citation>
    <scope>NUCLEOTIDE SEQUENCE [LARGE SCALE GENOMIC DNA]</scope>
    <source>
        <strain evidence="10 11">68-887.2</strain>
    </source>
</reference>
<comment type="function">
    <text evidence="8">Component of the Mediator complex, a coactivator involved in the regulated transcription of nearly all RNA polymerase II-dependent genes. Mediator functions as a bridge to convey information from gene-specific regulatory proteins to the basal RNA polymerase II transcription machinery.</text>
</comment>
<evidence type="ECO:0000256" key="4">
    <source>
        <dbReference type="ARBA" id="ARBA00023015"/>
    </source>
</evidence>
<accession>A0A1Y2B5J6</accession>
<evidence type="ECO:0000256" key="9">
    <source>
        <dbReference type="SAM" id="MobiDB-lite"/>
    </source>
</evidence>
<sequence length="235" mass="26614">MSEGEEVQRADLANTLFPPPPLYYKAFTDEKVSRYAEASGTNKGKESEAGESEEEETEEREVLPVSLSDELEKPRVDWVREEGRWMCFGQQQSIIPHIPTTSEIGLTPMINPDEHPQTSLPPLLHSFLHTLLRLIERLTETARIPGELEEKGWAHEGDQFIQHLSNLAATMMISVNQLRGYQAESTLVMLMEKQLQARREQTTELKSKCATIAATLKALRNEAPSSPSMLKEQER</sequence>
<keyword evidence="11" id="KW-1185">Reference proteome</keyword>
<dbReference type="InterPro" id="IPR037212">
    <property type="entry name" value="Med7/Med21-like"/>
</dbReference>
<dbReference type="GO" id="GO:0003712">
    <property type="term" value="F:transcription coregulator activity"/>
    <property type="evidence" value="ECO:0007669"/>
    <property type="project" value="InterPro"/>
</dbReference>
<evidence type="ECO:0000256" key="3">
    <source>
        <dbReference type="ARBA" id="ARBA00020631"/>
    </source>
</evidence>